<sequence>MQRKQNSLQLNDSTQELINKHKNSIIQILNKEFDQEEYLNNELDEAYNLSARKLVLAKSYQFQKEYNHEKLNFDKNAKVIFDQIQQMKKISQLNIQ</sequence>
<accession>V6LCR5</accession>
<evidence type="ECO:0000313" key="3">
    <source>
        <dbReference type="Proteomes" id="UP000018208"/>
    </source>
</evidence>
<keyword evidence="3" id="KW-1185">Reference proteome</keyword>
<name>V6LCR5_9EUKA</name>
<dbReference type="VEuPathDB" id="GiardiaDB:SS50377_22264"/>
<dbReference type="AlphaFoldDB" id="V6LCR5"/>
<protein>
    <submittedName>
        <fullName evidence="1">Uncharacterized protein</fullName>
    </submittedName>
</protein>
<gene>
    <name evidence="1" type="ORF">SS50377_18544</name>
    <name evidence="2" type="ORF">SS50377_22264</name>
</gene>
<organism evidence="1">
    <name type="scientific">Spironucleus salmonicida</name>
    <dbReference type="NCBI Taxonomy" id="348837"/>
    <lineage>
        <taxon>Eukaryota</taxon>
        <taxon>Metamonada</taxon>
        <taxon>Diplomonadida</taxon>
        <taxon>Hexamitidae</taxon>
        <taxon>Hexamitinae</taxon>
        <taxon>Spironucleus</taxon>
    </lineage>
</organism>
<reference evidence="2" key="2">
    <citation type="submission" date="2020-12" db="EMBL/GenBank/DDBJ databases">
        <title>New Spironucleus salmonicida genome in near-complete chromosomes.</title>
        <authorList>
            <person name="Xu F."/>
            <person name="Kurt Z."/>
            <person name="Jimenez-Gonzalez A."/>
            <person name="Astvaldsson A."/>
            <person name="Andersson J.O."/>
            <person name="Svard S.G."/>
        </authorList>
    </citation>
    <scope>NUCLEOTIDE SEQUENCE</scope>
    <source>
        <strain evidence="2">ATCC 50377</strain>
    </source>
</reference>
<evidence type="ECO:0000313" key="1">
    <source>
        <dbReference type="EMBL" id="EST42242.1"/>
    </source>
</evidence>
<reference evidence="1 2" key="1">
    <citation type="journal article" date="2014" name="PLoS Genet.">
        <title>The Genome of Spironucleus salmonicida Highlights a Fish Pathogen Adapted to Fluctuating Environments.</title>
        <authorList>
            <person name="Xu F."/>
            <person name="Jerlstrom-Hultqvist J."/>
            <person name="Einarsson E."/>
            <person name="Astvaldsson A."/>
            <person name="Svard S.G."/>
            <person name="Andersson J.O."/>
        </authorList>
    </citation>
    <scope>NUCLEOTIDE SEQUENCE</scope>
    <source>
        <strain evidence="2">ATCC 50377</strain>
    </source>
</reference>
<dbReference type="EMBL" id="KI546166">
    <property type="protein sequence ID" value="EST42242.1"/>
    <property type="molecule type" value="Genomic_DNA"/>
</dbReference>
<dbReference type="Proteomes" id="UP000018208">
    <property type="component" value="Unassembled WGS sequence"/>
</dbReference>
<dbReference type="EMBL" id="AUWU02000003">
    <property type="protein sequence ID" value="KAH0574649.1"/>
    <property type="molecule type" value="Genomic_DNA"/>
</dbReference>
<evidence type="ECO:0000313" key="2">
    <source>
        <dbReference type="EMBL" id="KAH0574649.1"/>
    </source>
</evidence>
<proteinExistence type="predicted"/>